<gene>
    <name evidence="1" type="ORF">OPV22_012703</name>
</gene>
<evidence type="ECO:0000313" key="1">
    <source>
        <dbReference type="EMBL" id="KAJ8490982.1"/>
    </source>
</evidence>
<keyword evidence="2" id="KW-1185">Reference proteome</keyword>
<dbReference type="EMBL" id="JAQQAF010000004">
    <property type="protein sequence ID" value="KAJ8490982.1"/>
    <property type="molecule type" value="Genomic_DNA"/>
</dbReference>
<proteinExistence type="predicted"/>
<sequence length="114" mass="12611">MQRGSTWILNLKLDPSTEHVHSGINISGHANHDEGISTSNTAEMKNKNKNKYKCLLSNDSNTGISTTVHATTFQSLFEPKVREDISEKLSERSLGVEEVTMAAIIMCIELVFSC</sequence>
<dbReference type="Proteomes" id="UP001222027">
    <property type="component" value="Unassembled WGS sequence"/>
</dbReference>
<organism evidence="1 2">
    <name type="scientific">Ensete ventricosum</name>
    <name type="common">Abyssinian banana</name>
    <name type="synonym">Musa ensete</name>
    <dbReference type="NCBI Taxonomy" id="4639"/>
    <lineage>
        <taxon>Eukaryota</taxon>
        <taxon>Viridiplantae</taxon>
        <taxon>Streptophyta</taxon>
        <taxon>Embryophyta</taxon>
        <taxon>Tracheophyta</taxon>
        <taxon>Spermatophyta</taxon>
        <taxon>Magnoliopsida</taxon>
        <taxon>Liliopsida</taxon>
        <taxon>Zingiberales</taxon>
        <taxon>Musaceae</taxon>
        <taxon>Ensete</taxon>
    </lineage>
</organism>
<comment type="caution">
    <text evidence="1">The sequence shown here is derived from an EMBL/GenBank/DDBJ whole genome shotgun (WGS) entry which is preliminary data.</text>
</comment>
<evidence type="ECO:0000313" key="2">
    <source>
        <dbReference type="Proteomes" id="UP001222027"/>
    </source>
</evidence>
<name>A0AAV8R3Q2_ENSVE</name>
<reference evidence="1 2" key="1">
    <citation type="submission" date="2022-12" db="EMBL/GenBank/DDBJ databases">
        <title>Chromosome-scale assembly of the Ensete ventricosum genome.</title>
        <authorList>
            <person name="Dussert Y."/>
            <person name="Stocks J."/>
            <person name="Wendawek A."/>
            <person name="Woldeyes F."/>
            <person name="Nichols R.A."/>
            <person name="Borrell J.S."/>
        </authorList>
    </citation>
    <scope>NUCLEOTIDE SEQUENCE [LARGE SCALE GENOMIC DNA]</scope>
    <source>
        <strain evidence="2">cv. Maze</strain>
        <tissue evidence="1">Seeds</tissue>
    </source>
</reference>
<dbReference type="AlphaFoldDB" id="A0AAV8R3Q2"/>
<protein>
    <submittedName>
        <fullName evidence="1">Uncharacterized protein</fullName>
    </submittedName>
</protein>
<accession>A0AAV8R3Q2</accession>